<keyword evidence="10" id="KW-0234">DNA repair</keyword>
<evidence type="ECO:0000313" key="11">
    <source>
        <dbReference type="EMBL" id="EQD41005.1"/>
    </source>
</evidence>
<keyword evidence="6" id="KW-0228">DNA excision</keyword>
<dbReference type="SUPFAM" id="SSF52540">
    <property type="entry name" value="P-loop containing nucleoside triphosphate hydrolases"/>
    <property type="match status" value="1"/>
</dbReference>
<dbReference type="InterPro" id="IPR027417">
    <property type="entry name" value="P-loop_NTPase"/>
</dbReference>
<accession>T1AGF4</accession>
<dbReference type="GO" id="GO:0004518">
    <property type="term" value="F:nuclease activity"/>
    <property type="evidence" value="ECO:0007669"/>
    <property type="project" value="UniProtKB-KW"/>
</dbReference>
<evidence type="ECO:0000256" key="4">
    <source>
        <dbReference type="ARBA" id="ARBA00022741"/>
    </source>
</evidence>
<gene>
    <name evidence="11" type="ORF">B1A_16245</name>
</gene>
<keyword evidence="3" id="KW-0677">Repeat</keyword>
<keyword evidence="2" id="KW-0963">Cytoplasm</keyword>
<evidence type="ECO:0000256" key="3">
    <source>
        <dbReference type="ARBA" id="ARBA00022737"/>
    </source>
</evidence>
<evidence type="ECO:0000256" key="7">
    <source>
        <dbReference type="ARBA" id="ARBA00022840"/>
    </source>
</evidence>
<dbReference type="GO" id="GO:0003677">
    <property type="term" value="F:DNA binding"/>
    <property type="evidence" value="ECO:0007669"/>
    <property type="project" value="UniProtKB-KW"/>
</dbReference>
<proteinExistence type="predicted"/>
<keyword evidence="7" id="KW-0067">ATP-binding</keyword>
<feature type="non-terminal residue" evidence="11">
    <location>
        <position position="1"/>
    </location>
</feature>
<dbReference type="GO" id="GO:0005737">
    <property type="term" value="C:cytoplasm"/>
    <property type="evidence" value="ECO:0007669"/>
    <property type="project" value="UniProtKB-SubCell"/>
</dbReference>
<evidence type="ECO:0000256" key="6">
    <source>
        <dbReference type="ARBA" id="ARBA00022769"/>
    </source>
</evidence>
<dbReference type="Gene3D" id="3.40.50.300">
    <property type="entry name" value="P-loop containing nucleotide triphosphate hydrolases"/>
    <property type="match status" value="1"/>
</dbReference>
<dbReference type="AlphaFoldDB" id="T1AGF4"/>
<comment type="caution">
    <text evidence="11">The sequence shown here is derived from an EMBL/GenBank/DDBJ whole genome shotgun (WGS) entry which is preliminary data.</text>
</comment>
<name>T1AGF4_9ZZZZ</name>
<feature type="non-terminal residue" evidence="11">
    <location>
        <position position="170"/>
    </location>
</feature>
<dbReference type="GO" id="GO:0006281">
    <property type="term" value="P:DNA repair"/>
    <property type="evidence" value="ECO:0007669"/>
    <property type="project" value="UniProtKB-KW"/>
</dbReference>
<evidence type="ECO:0000256" key="8">
    <source>
        <dbReference type="ARBA" id="ARBA00022881"/>
    </source>
</evidence>
<evidence type="ECO:0000256" key="2">
    <source>
        <dbReference type="ARBA" id="ARBA00022490"/>
    </source>
</evidence>
<keyword evidence="5" id="KW-0227">DNA damage</keyword>
<reference evidence="11" key="1">
    <citation type="submission" date="2013-08" db="EMBL/GenBank/DDBJ databases">
        <authorList>
            <person name="Mendez C."/>
            <person name="Richter M."/>
            <person name="Ferrer M."/>
            <person name="Sanchez J."/>
        </authorList>
    </citation>
    <scope>NUCLEOTIDE SEQUENCE</scope>
</reference>
<dbReference type="EMBL" id="AUZX01011939">
    <property type="protein sequence ID" value="EQD41005.1"/>
    <property type="molecule type" value="Genomic_DNA"/>
</dbReference>
<dbReference type="PANTHER" id="PTHR43152:SF3">
    <property type="entry name" value="UVRABC SYSTEM PROTEIN A"/>
    <property type="match status" value="1"/>
</dbReference>
<dbReference type="GO" id="GO:0005524">
    <property type="term" value="F:ATP binding"/>
    <property type="evidence" value="ECO:0007669"/>
    <property type="project" value="UniProtKB-KW"/>
</dbReference>
<evidence type="ECO:0000256" key="10">
    <source>
        <dbReference type="ARBA" id="ARBA00023204"/>
    </source>
</evidence>
<keyword evidence="4" id="KW-0547">Nucleotide-binding</keyword>
<sequence>CGGRRLKPESLAVTVLGRSIAEISGLTVAAAGQLFETFALSPREEQIAGQVVREIRARLRFLENVGLTYLTLDRGSGTLSGGEAERIALATQIGSGLVGVLYILDEPSIGLHARDHERLLETLKALRDLGNTLLVVEHDEMTMRAADWLVDLGPGAGALGGELLYAGSPG</sequence>
<keyword evidence="8" id="KW-0267">Excision nuclease</keyword>
<evidence type="ECO:0000256" key="1">
    <source>
        <dbReference type="ARBA" id="ARBA00004496"/>
    </source>
</evidence>
<protein>
    <submittedName>
        <fullName evidence="11">Excinuclease ABC subunit A</fullName>
    </submittedName>
</protein>
<organism evidence="11">
    <name type="scientific">mine drainage metagenome</name>
    <dbReference type="NCBI Taxonomy" id="410659"/>
    <lineage>
        <taxon>unclassified sequences</taxon>
        <taxon>metagenomes</taxon>
        <taxon>ecological metagenomes</taxon>
    </lineage>
</organism>
<dbReference type="PANTHER" id="PTHR43152">
    <property type="entry name" value="UVRABC SYSTEM PROTEIN A"/>
    <property type="match status" value="1"/>
</dbReference>
<evidence type="ECO:0000256" key="9">
    <source>
        <dbReference type="ARBA" id="ARBA00023125"/>
    </source>
</evidence>
<evidence type="ECO:0000256" key="5">
    <source>
        <dbReference type="ARBA" id="ARBA00022763"/>
    </source>
</evidence>
<keyword evidence="9" id="KW-0238">DNA-binding</keyword>
<reference evidence="11" key="2">
    <citation type="journal article" date="2014" name="ISME J.">
        <title>Microbial stratification in low pH oxic and suboxic macroscopic growths along an acid mine drainage.</title>
        <authorList>
            <person name="Mendez-Garcia C."/>
            <person name="Mesa V."/>
            <person name="Sprenger R.R."/>
            <person name="Richter M."/>
            <person name="Diez M.S."/>
            <person name="Solano J."/>
            <person name="Bargiela R."/>
            <person name="Golyshina O.V."/>
            <person name="Manteca A."/>
            <person name="Ramos J.L."/>
            <person name="Gallego J.R."/>
            <person name="Llorente I."/>
            <person name="Martins Dos Santos V.A."/>
            <person name="Jensen O.N."/>
            <person name="Pelaez A.I."/>
            <person name="Sanchez J."/>
            <person name="Ferrer M."/>
        </authorList>
    </citation>
    <scope>NUCLEOTIDE SEQUENCE</scope>
</reference>
<comment type="subcellular location">
    <subcellularLocation>
        <location evidence="1">Cytoplasm</location>
    </subcellularLocation>
</comment>